<feature type="transmembrane region" description="Helical" evidence="4">
    <location>
        <begin position="304"/>
        <end position="323"/>
    </location>
</feature>
<protein>
    <submittedName>
        <fullName evidence="6">MFS transporter</fullName>
    </submittedName>
</protein>
<keyword evidence="2 4" id="KW-1133">Transmembrane helix</keyword>
<dbReference type="SUPFAM" id="SSF103473">
    <property type="entry name" value="MFS general substrate transporter"/>
    <property type="match status" value="1"/>
</dbReference>
<gene>
    <name evidence="6" type="ORF">ENP34_07560</name>
</gene>
<evidence type="ECO:0000256" key="2">
    <source>
        <dbReference type="ARBA" id="ARBA00022989"/>
    </source>
</evidence>
<feature type="domain" description="Major facilitator superfamily (MFS) profile" evidence="5">
    <location>
        <begin position="192"/>
        <end position="451"/>
    </location>
</feature>
<dbReference type="GO" id="GO:0022857">
    <property type="term" value="F:transmembrane transporter activity"/>
    <property type="evidence" value="ECO:0007669"/>
    <property type="project" value="InterPro"/>
</dbReference>
<dbReference type="InterPro" id="IPR020846">
    <property type="entry name" value="MFS_dom"/>
</dbReference>
<dbReference type="EMBL" id="DSIY01000183">
    <property type="protein sequence ID" value="HEG91282.1"/>
    <property type="molecule type" value="Genomic_DNA"/>
</dbReference>
<feature type="transmembrane region" description="Helical" evidence="4">
    <location>
        <begin position="185"/>
        <end position="208"/>
    </location>
</feature>
<feature type="transmembrane region" description="Helical" evidence="4">
    <location>
        <begin position="410"/>
        <end position="430"/>
    </location>
</feature>
<feature type="transmembrane region" description="Helical" evidence="4">
    <location>
        <begin position="161"/>
        <end position="179"/>
    </location>
</feature>
<evidence type="ECO:0000313" key="6">
    <source>
        <dbReference type="EMBL" id="HEG91282.1"/>
    </source>
</evidence>
<dbReference type="Pfam" id="PF07690">
    <property type="entry name" value="MFS_1"/>
    <property type="match status" value="1"/>
</dbReference>
<evidence type="ECO:0000256" key="4">
    <source>
        <dbReference type="SAM" id="Phobius"/>
    </source>
</evidence>
<proteinExistence type="predicted"/>
<name>A0A831T8N2_9BACT</name>
<dbReference type="AlphaFoldDB" id="A0A831T8N2"/>
<feature type="transmembrane region" description="Helical" evidence="4">
    <location>
        <begin position="85"/>
        <end position="109"/>
    </location>
</feature>
<keyword evidence="1 4" id="KW-0812">Transmembrane</keyword>
<comment type="caution">
    <text evidence="6">The sequence shown here is derived from an EMBL/GenBank/DDBJ whole genome shotgun (WGS) entry which is preliminary data.</text>
</comment>
<evidence type="ECO:0000256" key="3">
    <source>
        <dbReference type="ARBA" id="ARBA00023136"/>
    </source>
</evidence>
<dbReference type="PANTHER" id="PTHR23526:SF1">
    <property type="entry name" value="MAJOR FACILITATOR SUPERFAMILY MFS_1"/>
    <property type="match status" value="1"/>
</dbReference>
<sequence length="451" mass="48869">MELQARRTRRERFRYRHNFTFGVANGALLLLGDTFIHPTLVLVVFVSQLTTSNLLIGLVPALSVGLWFLPQFLAAALVQGRRRQLPWAVWASIVRAAAVGVLGAATAVIGEGNPALLLTVFVLAYACYNLAAGFAFVPLVELSARVIPGDRRGLFFSQRNFWGGVLAFLAGFLISRVLTDSAAPLGSTFGVLFFAAFAVLSLAAYTTAQMSELPLRRPVRRPPILFWIQQVPELLGQPPLQRFLVYRMLLALGTIADPFFVVYAQEVLGAPPAIAGLYLSAMAIARFASNLFWGRLADRWGNRVALQSAALIRLLMPLLALALPPLLSWDMLAARIPGGDSSIHYAYSLVFVAYGIALSGQTLANLTYALELAGPDARPAFVGLINTMLGLVSFIPLIGGSLVDRFGFEFVFLVALLIALASVLASGLLPQTRGAPGLYRLATGWRRSRAR</sequence>
<accession>A0A831T8N2</accession>
<dbReference type="PROSITE" id="PS50850">
    <property type="entry name" value="MFS"/>
    <property type="match status" value="1"/>
</dbReference>
<evidence type="ECO:0000256" key="1">
    <source>
        <dbReference type="ARBA" id="ARBA00022692"/>
    </source>
</evidence>
<keyword evidence="3 4" id="KW-0472">Membrane</keyword>
<feature type="transmembrane region" description="Helical" evidence="4">
    <location>
        <begin position="21"/>
        <end position="48"/>
    </location>
</feature>
<feature type="transmembrane region" description="Helical" evidence="4">
    <location>
        <begin position="54"/>
        <end position="78"/>
    </location>
</feature>
<dbReference type="InterPro" id="IPR036259">
    <property type="entry name" value="MFS_trans_sf"/>
</dbReference>
<feature type="transmembrane region" description="Helical" evidence="4">
    <location>
        <begin position="244"/>
        <end position="264"/>
    </location>
</feature>
<reference evidence="6" key="1">
    <citation type="journal article" date="2020" name="mSystems">
        <title>Genome- and Community-Level Interaction Insights into Carbon Utilization and Element Cycling Functions of Hydrothermarchaeota in Hydrothermal Sediment.</title>
        <authorList>
            <person name="Zhou Z."/>
            <person name="Liu Y."/>
            <person name="Xu W."/>
            <person name="Pan J."/>
            <person name="Luo Z.H."/>
            <person name="Li M."/>
        </authorList>
    </citation>
    <scope>NUCLEOTIDE SEQUENCE [LARGE SCALE GENOMIC DNA]</scope>
    <source>
        <strain evidence="6">SpSt-210</strain>
    </source>
</reference>
<dbReference type="InterPro" id="IPR052528">
    <property type="entry name" value="Sugar_transport-like"/>
</dbReference>
<evidence type="ECO:0000259" key="5">
    <source>
        <dbReference type="PROSITE" id="PS50850"/>
    </source>
</evidence>
<feature type="transmembrane region" description="Helical" evidence="4">
    <location>
        <begin position="343"/>
        <end position="368"/>
    </location>
</feature>
<feature type="transmembrane region" description="Helical" evidence="4">
    <location>
        <begin position="115"/>
        <end position="140"/>
    </location>
</feature>
<dbReference type="PANTHER" id="PTHR23526">
    <property type="entry name" value="INTEGRAL MEMBRANE TRANSPORT PROTEIN-RELATED"/>
    <property type="match status" value="1"/>
</dbReference>
<dbReference type="InterPro" id="IPR011701">
    <property type="entry name" value="MFS"/>
</dbReference>
<feature type="transmembrane region" description="Helical" evidence="4">
    <location>
        <begin position="270"/>
        <end position="292"/>
    </location>
</feature>
<feature type="transmembrane region" description="Helical" evidence="4">
    <location>
        <begin position="380"/>
        <end position="398"/>
    </location>
</feature>
<organism evidence="6">
    <name type="scientific">Thermorudis peleae</name>
    <dbReference type="NCBI Taxonomy" id="1382356"/>
    <lineage>
        <taxon>Bacteria</taxon>
        <taxon>Pseudomonadati</taxon>
        <taxon>Thermomicrobiota</taxon>
        <taxon>Thermomicrobia</taxon>
        <taxon>Thermomicrobia incertae sedis</taxon>
        <taxon>Thermorudis</taxon>
    </lineage>
</organism>
<dbReference type="Gene3D" id="1.20.1250.20">
    <property type="entry name" value="MFS general substrate transporter like domains"/>
    <property type="match status" value="1"/>
</dbReference>